<accession>A0A3S3UYH2</accession>
<dbReference type="SUPFAM" id="SSF46894">
    <property type="entry name" value="C-terminal effector domain of the bipartite response regulators"/>
    <property type="match status" value="1"/>
</dbReference>
<dbReference type="GO" id="GO:0003677">
    <property type="term" value="F:DNA binding"/>
    <property type="evidence" value="ECO:0007669"/>
    <property type="project" value="InterPro"/>
</dbReference>
<reference evidence="1 2" key="1">
    <citation type="submission" date="2019-01" db="EMBL/GenBank/DDBJ databases">
        <title>Mucilaginibacter antarcticum sp. nov., isolated from antarctic soil.</title>
        <authorList>
            <person name="Yan Y.-Q."/>
            <person name="Du Z.-J."/>
        </authorList>
    </citation>
    <scope>NUCLEOTIDE SEQUENCE [LARGE SCALE GENOMIC DNA]</scope>
    <source>
        <strain evidence="1 2">F01003</strain>
    </source>
</reference>
<comment type="caution">
    <text evidence="1">The sequence shown here is derived from an EMBL/GenBank/DDBJ whole genome shotgun (WGS) entry which is preliminary data.</text>
</comment>
<evidence type="ECO:0000313" key="1">
    <source>
        <dbReference type="EMBL" id="RWY51171.1"/>
    </source>
</evidence>
<evidence type="ECO:0000313" key="2">
    <source>
        <dbReference type="Proteomes" id="UP000286701"/>
    </source>
</evidence>
<gene>
    <name evidence="1" type="ORF">EPL05_13990</name>
</gene>
<name>A0A3S3UYH2_9SPHI</name>
<sequence>MRAILTADIVNSSLLTTAFDKLIVDLKQFFDGEKTDFYNGDSFRVLVIQPETALLKCIKSRLLAIKYAEKHTIDIRVSITIGHLRSDDIDLRSSMDELLVASGRSFAKLQATPRRLYINSGNAEKDFTYEILAEYADSLVAQITAKQAKVIYLLLSGKSQVETAAFLGLSAATVSKQVKAGRYEEIRSVLNKFEILTNQLQNGN</sequence>
<proteinExistence type="predicted"/>
<dbReference type="EMBL" id="SBIW01000006">
    <property type="protein sequence ID" value="RWY51171.1"/>
    <property type="molecule type" value="Genomic_DNA"/>
</dbReference>
<protein>
    <submittedName>
        <fullName evidence="1">Uncharacterized protein</fullName>
    </submittedName>
</protein>
<dbReference type="GO" id="GO:0006355">
    <property type="term" value="P:regulation of DNA-templated transcription"/>
    <property type="evidence" value="ECO:0007669"/>
    <property type="project" value="InterPro"/>
</dbReference>
<dbReference type="OrthoDB" id="7064118at2"/>
<dbReference type="RefSeq" id="WP_128534590.1">
    <property type="nucleotide sequence ID" value="NZ_SBIW01000006.1"/>
</dbReference>
<keyword evidence="2" id="KW-1185">Reference proteome</keyword>
<dbReference type="Proteomes" id="UP000286701">
    <property type="component" value="Unassembled WGS sequence"/>
</dbReference>
<dbReference type="InterPro" id="IPR016032">
    <property type="entry name" value="Sig_transdc_resp-reg_C-effctor"/>
</dbReference>
<organism evidence="1 2">
    <name type="scientific">Mucilaginibacter gilvus</name>
    <dbReference type="NCBI Taxonomy" id="2305909"/>
    <lineage>
        <taxon>Bacteria</taxon>
        <taxon>Pseudomonadati</taxon>
        <taxon>Bacteroidota</taxon>
        <taxon>Sphingobacteriia</taxon>
        <taxon>Sphingobacteriales</taxon>
        <taxon>Sphingobacteriaceae</taxon>
        <taxon>Mucilaginibacter</taxon>
    </lineage>
</organism>
<dbReference type="AlphaFoldDB" id="A0A3S3UYH2"/>